<dbReference type="AlphaFoldDB" id="A0A0X1U7U1"/>
<reference evidence="3" key="2">
    <citation type="submission" date="2016-01" db="EMBL/GenBank/DDBJ databases">
        <authorList>
            <person name="Poehlein A."/>
            <person name="Schlien K."/>
            <person name="Gottschalk G."/>
            <person name="Buckel W."/>
            <person name="Daniel R."/>
        </authorList>
    </citation>
    <scope>NUCLEOTIDE SEQUENCE [LARGE SCALE GENOMIC DNA]</scope>
    <source>
        <strain evidence="3">X2</strain>
    </source>
</reference>
<evidence type="ECO:0000313" key="1">
    <source>
        <dbReference type="EMBL" id="AMJ41001.1"/>
    </source>
</evidence>
<dbReference type="EMBL" id="CP014223">
    <property type="protein sequence ID" value="AMJ41001.1"/>
    <property type="molecule type" value="Genomic_DNA"/>
</dbReference>
<evidence type="ECO:0000313" key="4">
    <source>
        <dbReference type="Proteomes" id="UP000184204"/>
    </source>
</evidence>
<dbReference type="Proteomes" id="UP000184204">
    <property type="component" value="Unassembled WGS sequence"/>
</dbReference>
<dbReference type="KEGG" id="cpro:CPRO_14080"/>
<protein>
    <submittedName>
        <fullName evidence="2">Phage uncharacterized protein, XkdX family</fullName>
    </submittedName>
</protein>
<dbReference type="Pfam" id="PF09693">
    <property type="entry name" value="Phage_XkdX"/>
    <property type="match status" value="1"/>
</dbReference>
<dbReference type="RefSeq" id="WP_236782401.1">
    <property type="nucleotide sequence ID" value="NZ_CP014223.1"/>
</dbReference>
<name>A0A0X1U7U1_ANAPI</name>
<dbReference type="Proteomes" id="UP000068026">
    <property type="component" value="Chromosome"/>
</dbReference>
<reference evidence="2" key="3">
    <citation type="submission" date="2016-11" db="EMBL/GenBank/DDBJ databases">
        <authorList>
            <person name="Varghese N."/>
            <person name="Submissions S."/>
        </authorList>
    </citation>
    <scope>NUCLEOTIDE SEQUENCE</scope>
    <source>
        <strain evidence="2">DSM 1682</strain>
    </source>
</reference>
<gene>
    <name evidence="1" type="ORF">CPRO_14080</name>
    <name evidence="2" type="ORF">SAMN02745151_01219</name>
</gene>
<dbReference type="EMBL" id="FQUA01000004">
    <property type="protein sequence ID" value="SHE60980.1"/>
    <property type="molecule type" value="Genomic_DNA"/>
</dbReference>
<evidence type="ECO:0000313" key="3">
    <source>
        <dbReference type="Proteomes" id="UP000068026"/>
    </source>
</evidence>
<proteinExistence type="predicted"/>
<sequence>MSPMFENLKLRFEKNFVRKDQLQKFVGFGKITTEEYKEITGEDLPE</sequence>
<evidence type="ECO:0000313" key="2">
    <source>
        <dbReference type="EMBL" id="SHE60980.1"/>
    </source>
</evidence>
<reference evidence="1 3" key="1">
    <citation type="journal article" date="2016" name="Genome Announc.">
        <title>Complete Genome Sequence of the Amino Acid-Fermenting Clostridium propionicum X2 (DSM 1682).</title>
        <authorList>
            <person name="Poehlein A."/>
            <person name="Schlien K."/>
            <person name="Chowdhury N.P."/>
            <person name="Gottschalk G."/>
            <person name="Buckel W."/>
            <person name="Daniel R."/>
        </authorList>
    </citation>
    <scope>NUCLEOTIDE SEQUENCE [LARGE SCALE GENOMIC DNA]</scope>
    <source>
        <strain evidence="1 3">X2</strain>
    </source>
</reference>
<keyword evidence="3" id="KW-1185">Reference proteome</keyword>
<reference evidence="4" key="4">
    <citation type="submission" date="2016-11" db="EMBL/GenBank/DDBJ databases">
        <authorList>
            <person name="Jaros S."/>
            <person name="Januszkiewicz K."/>
            <person name="Wedrychowicz H."/>
        </authorList>
    </citation>
    <scope>NUCLEOTIDE SEQUENCE [LARGE SCALE GENOMIC DNA]</scope>
    <source>
        <strain evidence="4">DSM 1682</strain>
    </source>
</reference>
<organism evidence="2 4">
    <name type="scientific">Anaerotignum propionicum DSM 1682</name>
    <dbReference type="NCBI Taxonomy" id="991789"/>
    <lineage>
        <taxon>Bacteria</taxon>
        <taxon>Bacillati</taxon>
        <taxon>Bacillota</taxon>
        <taxon>Clostridia</taxon>
        <taxon>Lachnospirales</taxon>
        <taxon>Anaerotignaceae</taxon>
        <taxon>Anaerotignum</taxon>
    </lineage>
</organism>
<accession>A0A0X1U7U1</accession>
<dbReference type="NCBIfam" id="TIGR01669">
    <property type="entry name" value="phage_XkdX"/>
    <property type="match status" value="1"/>
</dbReference>
<dbReference type="InterPro" id="IPR010022">
    <property type="entry name" value="XkdX"/>
</dbReference>